<comment type="similarity">
    <text evidence="2">Belongs to the FAD-binding oxidoreductase/transferase type 4 family.</text>
</comment>
<comment type="cofactor">
    <cofactor evidence="1">
        <name>FAD</name>
        <dbReference type="ChEBI" id="CHEBI:57692"/>
    </cofactor>
</comment>
<feature type="domain" description="FAD-binding oxidoreductase/transferase type 4 C-terminal" evidence="6">
    <location>
        <begin position="3"/>
        <end position="235"/>
    </location>
</feature>
<dbReference type="PANTHER" id="PTHR11748">
    <property type="entry name" value="D-LACTATE DEHYDROGENASE"/>
    <property type="match status" value="1"/>
</dbReference>
<dbReference type="Proteomes" id="UP001596328">
    <property type="component" value="Unassembled WGS sequence"/>
</dbReference>
<dbReference type="PANTHER" id="PTHR11748:SF111">
    <property type="entry name" value="D-LACTATE DEHYDROGENASE, MITOCHONDRIAL-RELATED"/>
    <property type="match status" value="1"/>
</dbReference>
<keyword evidence="8" id="KW-1185">Reference proteome</keyword>
<evidence type="ECO:0000313" key="8">
    <source>
        <dbReference type="Proteomes" id="UP001596328"/>
    </source>
</evidence>
<dbReference type="InterPro" id="IPR004113">
    <property type="entry name" value="FAD-bd_oxidored_4_C"/>
</dbReference>
<evidence type="ECO:0000256" key="1">
    <source>
        <dbReference type="ARBA" id="ARBA00001974"/>
    </source>
</evidence>
<reference evidence="7 8" key="1">
    <citation type="journal article" date="2019" name="Int. J. Syst. Evol. Microbiol.">
        <title>The Global Catalogue of Microorganisms (GCM) 10K type strain sequencing project: providing services to taxonomists for standard genome sequencing and annotation.</title>
        <authorList>
            <consortium name="The Broad Institute Genomics Platform"/>
            <consortium name="The Broad Institute Genome Sequencing Center for Infectious Disease"/>
            <person name="Wu L."/>
            <person name="Ma J."/>
        </authorList>
    </citation>
    <scope>NUCLEOTIDE SEQUENCE [LARGE SCALE GENOMIC DNA]</scope>
    <source>
        <strain evidence="7 8">NBRC 111368</strain>
    </source>
</reference>
<keyword evidence="3" id="KW-0285">Flavoprotein</keyword>
<sequence length="240" mass="25850">GRAVFPTLDDAAAAIGDAVGAGVDVAKIELLDETTARLVNAYSDTGLPDKPLVFVEFHADHGVDEEVAFCRTIFESHGVEAFEIEKRGSGMADLWQARKDMAYAMESWDPALAPNHPGDVTVPISKFPDVVRYVKELAAEYDLLVPCYGHAGDGNLHYSALVDNDDPASVERAEALYRRVVERAIEAGGTATGEHGIGMGKREYLVLEHGEASVRAMRAIKDALDPNGTLNPGKIFPDEA</sequence>
<evidence type="ECO:0000256" key="5">
    <source>
        <dbReference type="ARBA" id="ARBA00023002"/>
    </source>
</evidence>
<dbReference type="InterPro" id="IPR016171">
    <property type="entry name" value="Vanillyl_alc_oxidase_C-sub2"/>
</dbReference>
<feature type="non-terminal residue" evidence="7">
    <location>
        <position position="1"/>
    </location>
</feature>
<name>A0ABD5S3D9_9EURY</name>
<evidence type="ECO:0000256" key="3">
    <source>
        <dbReference type="ARBA" id="ARBA00022630"/>
    </source>
</evidence>
<proteinExistence type="inferred from homology"/>
<keyword evidence="4" id="KW-0274">FAD</keyword>
<dbReference type="Pfam" id="PF02913">
    <property type="entry name" value="FAD-oxidase_C"/>
    <property type="match status" value="1"/>
</dbReference>
<dbReference type="EMBL" id="JBHSWU010000941">
    <property type="protein sequence ID" value="MFC6726185.1"/>
    <property type="molecule type" value="Genomic_DNA"/>
</dbReference>
<dbReference type="GO" id="GO:0016491">
    <property type="term" value="F:oxidoreductase activity"/>
    <property type="evidence" value="ECO:0007669"/>
    <property type="project" value="UniProtKB-KW"/>
</dbReference>
<evidence type="ECO:0000259" key="6">
    <source>
        <dbReference type="Pfam" id="PF02913"/>
    </source>
</evidence>
<evidence type="ECO:0000313" key="7">
    <source>
        <dbReference type="EMBL" id="MFC6726185.1"/>
    </source>
</evidence>
<evidence type="ECO:0000256" key="4">
    <source>
        <dbReference type="ARBA" id="ARBA00022827"/>
    </source>
</evidence>
<dbReference type="AlphaFoldDB" id="A0ABD5S3D9"/>
<dbReference type="InterPro" id="IPR016164">
    <property type="entry name" value="FAD-linked_Oxase-like_C"/>
</dbReference>
<dbReference type="FunFam" id="1.10.45.10:FF:000001">
    <property type="entry name" value="D-lactate dehydrogenase mitochondrial"/>
    <property type="match status" value="1"/>
</dbReference>
<protein>
    <submittedName>
        <fullName evidence="7">FAD-binding oxidoreductase</fullName>
    </submittedName>
</protein>
<keyword evidence="5" id="KW-0560">Oxidoreductase</keyword>
<dbReference type="SUPFAM" id="SSF55103">
    <property type="entry name" value="FAD-linked oxidases, C-terminal domain"/>
    <property type="match status" value="1"/>
</dbReference>
<accession>A0ABD5S3D9</accession>
<evidence type="ECO:0000256" key="2">
    <source>
        <dbReference type="ARBA" id="ARBA00008000"/>
    </source>
</evidence>
<dbReference type="Gene3D" id="1.10.45.10">
    <property type="entry name" value="Vanillyl-alcohol Oxidase, Chain A, domain 4"/>
    <property type="match status" value="1"/>
</dbReference>
<dbReference type="FunFam" id="3.30.70.2740:FF:000001">
    <property type="entry name" value="D-lactate dehydrogenase mitochondrial"/>
    <property type="match status" value="1"/>
</dbReference>
<gene>
    <name evidence="7" type="ORF">ACFQE1_17805</name>
</gene>
<organism evidence="7 8">
    <name type="scientific">Halobium palmae</name>
    <dbReference type="NCBI Taxonomy" id="1776492"/>
    <lineage>
        <taxon>Archaea</taxon>
        <taxon>Methanobacteriati</taxon>
        <taxon>Methanobacteriota</taxon>
        <taxon>Stenosarchaea group</taxon>
        <taxon>Halobacteria</taxon>
        <taxon>Halobacteriales</taxon>
        <taxon>Haloferacaceae</taxon>
        <taxon>Halobium</taxon>
    </lineage>
</organism>
<dbReference type="Gene3D" id="3.30.70.2740">
    <property type="match status" value="1"/>
</dbReference>
<comment type="caution">
    <text evidence="7">The sequence shown here is derived from an EMBL/GenBank/DDBJ whole genome shotgun (WGS) entry which is preliminary data.</text>
</comment>